<protein>
    <recommendedName>
        <fullName evidence="5">HTH tetR-type domain-containing protein</fullName>
    </recommendedName>
</protein>
<dbReference type="AlphaFoldDB" id="A0A2V5JYM4"/>
<feature type="domain" description="HTH tetR-type" evidence="5">
    <location>
        <begin position="3"/>
        <end position="63"/>
    </location>
</feature>
<evidence type="ECO:0000256" key="4">
    <source>
        <dbReference type="PROSITE-ProRule" id="PRU00335"/>
    </source>
</evidence>
<dbReference type="GO" id="GO:0003700">
    <property type="term" value="F:DNA-binding transcription factor activity"/>
    <property type="evidence" value="ECO:0007669"/>
    <property type="project" value="TreeGrafter"/>
</dbReference>
<dbReference type="InterPro" id="IPR009057">
    <property type="entry name" value="Homeodomain-like_sf"/>
</dbReference>
<evidence type="ECO:0000256" key="3">
    <source>
        <dbReference type="ARBA" id="ARBA00023163"/>
    </source>
</evidence>
<dbReference type="Pfam" id="PF00440">
    <property type="entry name" value="TetR_N"/>
    <property type="match status" value="1"/>
</dbReference>
<dbReference type="PROSITE" id="PS50977">
    <property type="entry name" value="HTH_TETR_2"/>
    <property type="match status" value="1"/>
</dbReference>
<evidence type="ECO:0000259" key="5">
    <source>
        <dbReference type="PROSITE" id="PS50977"/>
    </source>
</evidence>
<evidence type="ECO:0000313" key="6">
    <source>
        <dbReference type="EMBL" id="PYI51831.1"/>
    </source>
</evidence>
<dbReference type="SUPFAM" id="SSF46689">
    <property type="entry name" value="Homeodomain-like"/>
    <property type="match status" value="1"/>
</dbReference>
<dbReference type="Gene3D" id="1.10.357.10">
    <property type="entry name" value="Tetracycline Repressor, domain 2"/>
    <property type="match status" value="1"/>
</dbReference>
<keyword evidence="2 4" id="KW-0238">DNA-binding</keyword>
<name>A0A2V5JYM4_9BACL</name>
<reference evidence="6 7" key="1">
    <citation type="submission" date="2018-05" db="EMBL/GenBank/DDBJ databases">
        <title>Paenibacillus flagellatus sp. nov., isolated from selenium mineral soil.</title>
        <authorList>
            <person name="Dai X."/>
        </authorList>
    </citation>
    <scope>NUCLEOTIDE SEQUENCE [LARGE SCALE GENOMIC DNA]</scope>
    <source>
        <strain evidence="6 7">DXL2</strain>
    </source>
</reference>
<dbReference type="EMBL" id="QJVJ01000011">
    <property type="protein sequence ID" value="PYI51831.1"/>
    <property type="molecule type" value="Genomic_DNA"/>
</dbReference>
<evidence type="ECO:0000313" key="7">
    <source>
        <dbReference type="Proteomes" id="UP000247476"/>
    </source>
</evidence>
<proteinExistence type="predicted"/>
<sequence>MSMNRREEIKKAAVGHLLQYGYEGTKLADIADEVGIKKQSMYAHFASKKELVVEIHEEATKQEIAFLTSFFDEHRGTPLRELLDRFVVETKDRYSNNRNVKLMFLMGFMPPEPLQELFITMFDLYSHHLLHLLELAFAHDPTVRTNPKRGALAVHTILEGLSAKLIFGSPDYYMQASEATFSLLWEGLLRGDD</sequence>
<organism evidence="6 7">
    <name type="scientific">Paenibacillus flagellatus</name>
    <dbReference type="NCBI Taxonomy" id="2211139"/>
    <lineage>
        <taxon>Bacteria</taxon>
        <taxon>Bacillati</taxon>
        <taxon>Bacillota</taxon>
        <taxon>Bacilli</taxon>
        <taxon>Bacillales</taxon>
        <taxon>Paenibacillaceae</taxon>
        <taxon>Paenibacillus</taxon>
    </lineage>
</organism>
<evidence type="ECO:0000256" key="2">
    <source>
        <dbReference type="ARBA" id="ARBA00023125"/>
    </source>
</evidence>
<gene>
    <name evidence="6" type="ORF">DLM86_23205</name>
</gene>
<dbReference type="PRINTS" id="PR00455">
    <property type="entry name" value="HTHTETR"/>
</dbReference>
<keyword evidence="7" id="KW-1185">Reference proteome</keyword>
<dbReference type="InterPro" id="IPR001647">
    <property type="entry name" value="HTH_TetR"/>
</dbReference>
<evidence type="ECO:0000256" key="1">
    <source>
        <dbReference type="ARBA" id="ARBA00023015"/>
    </source>
</evidence>
<feature type="DNA-binding region" description="H-T-H motif" evidence="4">
    <location>
        <begin position="26"/>
        <end position="45"/>
    </location>
</feature>
<dbReference type="GO" id="GO:0000976">
    <property type="term" value="F:transcription cis-regulatory region binding"/>
    <property type="evidence" value="ECO:0007669"/>
    <property type="project" value="TreeGrafter"/>
</dbReference>
<dbReference type="PANTHER" id="PTHR30055:SF238">
    <property type="entry name" value="MYCOFACTOCIN BIOSYNTHESIS TRANSCRIPTIONAL REGULATOR MFTR-RELATED"/>
    <property type="match status" value="1"/>
</dbReference>
<keyword evidence="3" id="KW-0804">Transcription</keyword>
<dbReference type="Gene3D" id="1.10.10.60">
    <property type="entry name" value="Homeodomain-like"/>
    <property type="match status" value="1"/>
</dbReference>
<keyword evidence="1" id="KW-0805">Transcription regulation</keyword>
<dbReference type="PANTHER" id="PTHR30055">
    <property type="entry name" value="HTH-TYPE TRANSCRIPTIONAL REGULATOR RUTR"/>
    <property type="match status" value="1"/>
</dbReference>
<dbReference type="InterPro" id="IPR050109">
    <property type="entry name" value="HTH-type_TetR-like_transc_reg"/>
</dbReference>
<dbReference type="Proteomes" id="UP000247476">
    <property type="component" value="Unassembled WGS sequence"/>
</dbReference>
<accession>A0A2V5JYM4</accession>
<comment type="caution">
    <text evidence="6">The sequence shown here is derived from an EMBL/GenBank/DDBJ whole genome shotgun (WGS) entry which is preliminary data.</text>
</comment>